<feature type="compositionally biased region" description="Pro residues" evidence="9">
    <location>
        <begin position="1"/>
        <end position="10"/>
    </location>
</feature>
<dbReference type="SUPFAM" id="SSF69322">
    <property type="entry name" value="Tricorn protease domain 2"/>
    <property type="match status" value="1"/>
</dbReference>
<dbReference type="EMBL" id="JAKWFO010000003">
    <property type="protein sequence ID" value="KAI9638599.1"/>
    <property type="molecule type" value="Genomic_DNA"/>
</dbReference>
<dbReference type="SUPFAM" id="SSF50978">
    <property type="entry name" value="WD40 repeat-like"/>
    <property type="match status" value="1"/>
</dbReference>
<evidence type="ECO:0000256" key="3">
    <source>
        <dbReference type="ARBA" id="ARBA00022552"/>
    </source>
</evidence>
<dbReference type="Pfam" id="PF23769">
    <property type="entry name" value="Beta-prop_WDR75_2nd"/>
    <property type="match status" value="1"/>
</dbReference>
<dbReference type="PROSITE" id="PS50294">
    <property type="entry name" value="WD_REPEATS_REGION"/>
    <property type="match status" value="1"/>
</dbReference>
<feature type="compositionally biased region" description="Acidic residues" evidence="9">
    <location>
        <begin position="1017"/>
        <end position="1033"/>
    </location>
</feature>
<name>A0AA38HFG5_9TREE</name>
<dbReference type="GO" id="GO:0032040">
    <property type="term" value="C:small-subunit processome"/>
    <property type="evidence" value="ECO:0007669"/>
    <property type="project" value="InterPro"/>
</dbReference>
<dbReference type="InterPro" id="IPR053826">
    <property type="entry name" value="WDR75"/>
</dbReference>
<dbReference type="RefSeq" id="XP_052948376.1">
    <property type="nucleotide sequence ID" value="XM_053089387.1"/>
</dbReference>
<comment type="caution">
    <text evidence="11">The sequence shown here is derived from an EMBL/GenBank/DDBJ whole genome shotgun (WGS) entry which is preliminary data.</text>
</comment>
<dbReference type="InterPro" id="IPR057644">
    <property type="entry name" value="Beta-prop_WDR75_2nd"/>
</dbReference>
<evidence type="ECO:0000256" key="9">
    <source>
        <dbReference type="SAM" id="MobiDB-lite"/>
    </source>
</evidence>
<keyword evidence="7" id="KW-0539">Nucleus</keyword>
<evidence type="ECO:0000256" key="8">
    <source>
        <dbReference type="PROSITE-ProRule" id="PRU00221"/>
    </source>
</evidence>
<evidence type="ECO:0000256" key="4">
    <source>
        <dbReference type="ARBA" id="ARBA00022574"/>
    </source>
</evidence>
<evidence type="ECO:0000256" key="7">
    <source>
        <dbReference type="ARBA" id="ARBA00023242"/>
    </source>
</evidence>
<feature type="compositionally biased region" description="Basic residues" evidence="9">
    <location>
        <begin position="1075"/>
        <end position="1087"/>
    </location>
</feature>
<dbReference type="InterPro" id="IPR019775">
    <property type="entry name" value="WD40_repeat_CS"/>
</dbReference>
<keyword evidence="5" id="KW-0677">Repeat</keyword>
<feature type="region of interest" description="Disordered" evidence="9">
    <location>
        <begin position="1003"/>
        <end position="1087"/>
    </location>
</feature>
<dbReference type="GO" id="GO:0006364">
    <property type="term" value="P:rRNA processing"/>
    <property type="evidence" value="ECO:0007669"/>
    <property type="project" value="UniProtKB-KW"/>
</dbReference>
<dbReference type="InterPro" id="IPR001680">
    <property type="entry name" value="WD40_rpt"/>
</dbReference>
<dbReference type="GO" id="GO:0045943">
    <property type="term" value="P:positive regulation of transcription by RNA polymerase I"/>
    <property type="evidence" value="ECO:0007669"/>
    <property type="project" value="InterPro"/>
</dbReference>
<sequence>MDTPALPLPPALVKRVRSQPAVARDQNAEAGSSKQPLMTVEEAAAKIARKEQKKRRREQKALAIAAVVPNGVETTTVPNGEPSEAKEARAGRRRRDKGKAKAGDAAGGGGEWQCLPLAQSQVSKIPPIWTRDGRFYVTAENTSIHVHSASPPYARKSTLAASVKPHKAPITALLLSPLSPAHVVSASEDGSVKIWDLESGDVVQTIHVIEGKVLQMCIGQVAGRWEVFVTVCLARAGKKSASYRIFRFPYPTSSSSTPQALIFNKLGAAPTALFISPSSLYLVALAANKAYTFLLPLPGSSPSPDWKAQLVKFVTDQPLTCGTFAPLDKLKPKAEDWFATGDEKGVIRLWHGLGQAFRLLGASGQSKDGAEVEKRLPTTSLHWHAHAVAALAFTPSGSQLLSVGEESVLVQWHLASGKREYIPRLGGKPILSLAIKQAAVKGQEEEWWMAFADGAVQKVGAGSGRIEGVGQGVKIDPLRQTDATTPYPLTLHPSTSALVLPSSNPGTLQFVNPAQTSLLFDLEVAPSNRVSRRDDKHLVPVAVEHVAFSDAVKGQCEWMATVEGRKGDEWEGGGEVRNLKIWRWDGQRYLVNTQFPRPHGITEISSLAFSPLNTPTSPALPYLLSTAIDGTAKLWQVRQSKKSEHGKNASKRPASYDLFWSSRSSWTYRSLPILSASFSPDSTLIALAHGASGVLSLWDTESNVLLRALDAGGSLKCLNHVVFAGESGRWVVGAGQGGVVSWDLLSCEKTTSVSSQNITSLLPLPHSNSFLTAQTISHSTIISIYTPTSSTPLRSVTVPHALRTLLYLPSSRQAQASSAAAGSHLNFAALTLTGDLLRLGDDTSSAPISSTLALAPEEDDKGKGKLSIWQEMFGEQAFLAPTSTSATEAGPSTLPLPDRKAQATGRKGAVAVYDGPSHTLPPAHLLFDGFMQAILDAGSYAAQAVAGEGDGGGEGGDKVLYEMEEEAGAGGLEGRVQEREVGVDEVKELEVFFSGLLAEKSKGKGRAVVNGANGHPEEEEEEEEMEVEVEEPEERPAVVSKVNGSTPRKVNGAARMTEEEEDRVVSHAEQGASGKKGKKRRAPKDLD</sequence>
<keyword evidence="3" id="KW-0698">rRNA processing</keyword>
<proteinExistence type="predicted"/>
<keyword evidence="12" id="KW-1185">Reference proteome</keyword>
<dbReference type="Pfam" id="PF23869">
    <property type="entry name" value="Beta-prop_WDR75_1st"/>
    <property type="match status" value="1"/>
</dbReference>
<gene>
    <name evidence="11" type="ORF">MKK02DRAFT_36259</name>
</gene>
<dbReference type="GO" id="GO:2000234">
    <property type="term" value="P:positive regulation of rRNA processing"/>
    <property type="evidence" value="ECO:0007669"/>
    <property type="project" value="TreeGrafter"/>
</dbReference>
<feature type="domain" description="WD repeat-containing protein 75 second beta-propeller" evidence="10">
    <location>
        <begin position="489"/>
        <end position="794"/>
    </location>
</feature>
<feature type="repeat" description="WD" evidence="8">
    <location>
        <begin position="381"/>
        <end position="422"/>
    </location>
</feature>
<accession>A0AA38HFG5</accession>
<evidence type="ECO:0000259" key="10">
    <source>
        <dbReference type="Pfam" id="PF23769"/>
    </source>
</evidence>
<dbReference type="PROSITE" id="PS50082">
    <property type="entry name" value="WD_REPEATS_2"/>
    <property type="match status" value="2"/>
</dbReference>
<keyword evidence="4 8" id="KW-0853">WD repeat</keyword>
<dbReference type="Proteomes" id="UP001164286">
    <property type="component" value="Unassembled WGS sequence"/>
</dbReference>
<dbReference type="AlphaFoldDB" id="A0AA38HFG5"/>
<dbReference type="InterPro" id="IPR036322">
    <property type="entry name" value="WD40_repeat_dom_sf"/>
</dbReference>
<dbReference type="GO" id="GO:0003723">
    <property type="term" value="F:RNA binding"/>
    <property type="evidence" value="ECO:0007669"/>
    <property type="project" value="InterPro"/>
</dbReference>
<evidence type="ECO:0000313" key="11">
    <source>
        <dbReference type="EMBL" id="KAI9638599.1"/>
    </source>
</evidence>
<evidence type="ECO:0000256" key="2">
    <source>
        <dbReference type="ARBA" id="ARBA00022517"/>
    </source>
</evidence>
<evidence type="ECO:0000256" key="1">
    <source>
        <dbReference type="ARBA" id="ARBA00004604"/>
    </source>
</evidence>
<keyword evidence="6" id="KW-0804">Transcription</keyword>
<feature type="region of interest" description="Disordered" evidence="9">
    <location>
        <begin position="68"/>
        <end position="110"/>
    </location>
</feature>
<comment type="subcellular location">
    <subcellularLocation>
        <location evidence="1">Nucleus</location>
        <location evidence="1">Nucleolus</location>
    </subcellularLocation>
</comment>
<organism evidence="11 12">
    <name type="scientific">Dioszegia hungarica</name>
    <dbReference type="NCBI Taxonomy" id="4972"/>
    <lineage>
        <taxon>Eukaryota</taxon>
        <taxon>Fungi</taxon>
        <taxon>Dikarya</taxon>
        <taxon>Basidiomycota</taxon>
        <taxon>Agaricomycotina</taxon>
        <taxon>Tremellomycetes</taxon>
        <taxon>Tremellales</taxon>
        <taxon>Bulleribasidiaceae</taxon>
        <taxon>Dioszegia</taxon>
    </lineage>
</organism>
<reference evidence="11" key="1">
    <citation type="journal article" date="2022" name="G3 (Bethesda)">
        <title>High quality genome of the basidiomycete yeast Dioszegia hungarica PDD-24b-2 isolated from cloud water.</title>
        <authorList>
            <person name="Jarrige D."/>
            <person name="Haridas S."/>
            <person name="Bleykasten-Grosshans C."/>
            <person name="Joly M."/>
            <person name="Nadalig T."/>
            <person name="Sancelme M."/>
            <person name="Vuilleumier S."/>
            <person name="Grigoriev I.V."/>
            <person name="Amato P."/>
            <person name="Bringel F."/>
        </authorList>
    </citation>
    <scope>NUCLEOTIDE SEQUENCE</scope>
    <source>
        <strain evidence="11">PDD-24b-2</strain>
    </source>
</reference>
<dbReference type="PROSITE" id="PS00678">
    <property type="entry name" value="WD_REPEATS_1"/>
    <property type="match status" value="1"/>
</dbReference>
<dbReference type="GeneID" id="77728592"/>
<evidence type="ECO:0000256" key="6">
    <source>
        <dbReference type="ARBA" id="ARBA00023163"/>
    </source>
</evidence>
<dbReference type="Gene3D" id="2.130.10.10">
    <property type="entry name" value="YVTN repeat-like/Quinoprotein amine dehydrogenase"/>
    <property type="match status" value="3"/>
</dbReference>
<feature type="repeat" description="WD" evidence="8">
    <location>
        <begin position="163"/>
        <end position="205"/>
    </location>
</feature>
<dbReference type="PANTHER" id="PTHR44215">
    <property type="entry name" value="WD REPEAT-CONTAINING PROTEIN 75"/>
    <property type="match status" value="1"/>
</dbReference>
<evidence type="ECO:0000313" key="12">
    <source>
        <dbReference type="Proteomes" id="UP001164286"/>
    </source>
</evidence>
<dbReference type="PANTHER" id="PTHR44215:SF1">
    <property type="entry name" value="WD REPEAT-CONTAINING PROTEIN 75"/>
    <property type="match status" value="1"/>
</dbReference>
<dbReference type="SMART" id="SM00320">
    <property type="entry name" value="WD40"/>
    <property type="match status" value="6"/>
</dbReference>
<feature type="region of interest" description="Disordered" evidence="9">
    <location>
        <begin position="1"/>
        <end position="38"/>
    </location>
</feature>
<evidence type="ECO:0000256" key="5">
    <source>
        <dbReference type="ARBA" id="ARBA00022737"/>
    </source>
</evidence>
<feature type="compositionally biased region" description="Basic residues" evidence="9">
    <location>
        <begin position="91"/>
        <end position="100"/>
    </location>
</feature>
<dbReference type="InterPro" id="IPR015943">
    <property type="entry name" value="WD40/YVTN_repeat-like_dom_sf"/>
</dbReference>
<protein>
    <submittedName>
        <fullName evidence="11">WD40-repeat-containing domain protein</fullName>
    </submittedName>
</protein>
<keyword evidence="2" id="KW-0690">Ribosome biogenesis</keyword>